<sequence>MHVKVYTSPTCPACEKVKEILSEKGIEYQVVDISRDREAAMELVRRTHQLSVPVVQVGDRFVVGFNKERLIDLLEDEGIASL</sequence>
<evidence type="ECO:0000313" key="2">
    <source>
        <dbReference type="EMBL" id="SIN70776.1"/>
    </source>
</evidence>
<dbReference type="InterPro" id="IPR002109">
    <property type="entry name" value="Glutaredoxin"/>
</dbReference>
<dbReference type="PROSITE" id="PS51354">
    <property type="entry name" value="GLUTAREDOXIN_2"/>
    <property type="match status" value="1"/>
</dbReference>
<reference evidence="2 3" key="1">
    <citation type="submission" date="2016-11" db="EMBL/GenBank/DDBJ databases">
        <authorList>
            <person name="Varghese N."/>
            <person name="Submissions S."/>
        </authorList>
    </citation>
    <scope>NUCLEOTIDE SEQUENCE [LARGE SCALE GENOMIC DNA]</scope>
    <source>
        <strain evidence="2 3">DSM 20664</strain>
    </source>
</reference>
<keyword evidence="3" id="KW-1185">Reference proteome</keyword>
<dbReference type="Gene3D" id="3.40.30.10">
    <property type="entry name" value="Glutaredoxin"/>
    <property type="match status" value="1"/>
</dbReference>
<feature type="domain" description="GST N-terminal" evidence="1">
    <location>
        <begin position="1"/>
        <end position="82"/>
    </location>
</feature>
<name>A0ABY1JDY4_9BACT</name>
<dbReference type="InterPro" id="IPR051548">
    <property type="entry name" value="Grx-like_ET"/>
</dbReference>
<dbReference type="PANTHER" id="PTHR34386:SF1">
    <property type="entry name" value="GLUTAREDOXIN-LIKE PROTEIN NRDH"/>
    <property type="match status" value="1"/>
</dbReference>
<evidence type="ECO:0000313" key="3">
    <source>
        <dbReference type="Proteomes" id="UP000185093"/>
    </source>
</evidence>
<gene>
    <name evidence="2" type="ORF">SAMN05444368_1364</name>
</gene>
<dbReference type="RefSeq" id="WP_014807629.1">
    <property type="nucleotide sequence ID" value="NZ_DAONBL010000006.1"/>
</dbReference>
<dbReference type="SUPFAM" id="SSF52833">
    <property type="entry name" value="Thioredoxin-like"/>
    <property type="match status" value="1"/>
</dbReference>
<dbReference type="InterPro" id="IPR036249">
    <property type="entry name" value="Thioredoxin-like_sf"/>
</dbReference>
<dbReference type="InterPro" id="IPR004045">
    <property type="entry name" value="Glutathione_S-Trfase_N"/>
</dbReference>
<evidence type="ECO:0000259" key="1">
    <source>
        <dbReference type="PROSITE" id="PS50404"/>
    </source>
</evidence>
<dbReference type="PROSITE" id="PS50404">
    <property type="entry name" value="GST_NTER"/>
    <property type="match status" value="1"/>
</dbReference>
<dbReference type="Proteomes" id="UP000185093">
    <property type="component" value="Unassembled WGS sequence"/>
</dbReference>
<organism evidence="2 3">
    <name type="scientific">Acetomicrobium flavidum</name>
    <dbReference type="NCBI Taxonomy" id="49896"/>
    <lineage>
        <taxon>Bacteria</taxon>
        <taxon>Thermotogati</taxon>
        <taxon>Synergistota</taxon>
        <taxon>Synergistia</taxon>
        <taxon>Synergistales</taxon>
        <taxon>Acetomicrobiaceae</taxon>
        <taxon>Acetomicrobium</taxon>
    </lineage>
</organism>
<proteinExistence type="predicted"/>
<dbReference type="PANTHER" id="PTHR34386">
    <property type="entry name" value="GLUTAREDOXIN"/>
    <property type="match status" value="1"/>
</dbReference>
<protein>
    <submittedName>
        <fullName evidence="2">Glutaredoxin-like protein, YruB-family</fullName>
    </submittedName>
</protein>
<comment type="caution">
    <text evidence="2">The sequence shown here is derived from an EMBL/GenBank/DDBJ whole genome shotgun (WGS) entry which is preliminary data.</text>
</comment>
<dbReference type="CDD" id="cd02976">
    <property type="entry name" value="NrdH"/>
    <property type="match status" value="1"/>
</dbReference>
<accession>A0ABY1JDY4</accession>
<dbReference type="Pfam" id="PF00462">
    <property type="entry name" value="Glutaredoxin"/>
    <property type="match status" value="1"/>
</dbReference>
<dbReference type="EMBL" id="FSQZ01000001">
    <property type="protein sequence ID" value="SIN70776.1"/>
    <property type="molecule type" value="Genomic_DNA"/>
</dbReference>